<dbReference type="PANTHER" id="PTHR32432:SF3">
    <property type="entry name" value="ETHANOLAMINE UTILIZATION PROTEIN EUTJ"/>
    <property type="match status" value="1"/>
</dbReference>
<name>A0A8D4VRD8_9GAMM</name>
<dbReference type="RefSeq" id="WP_221047687.1">
    <property type="nucleotide sequence ID" value="NZ_AP019782.1"/>
</dbReference>
<evidence type="ECO:0000313" key="3">
    <source>
        <dbReference type="Proteomes" id="UP000824988"/>
    </source>
</evidence>
<dbReference type="EMBL" id="AP019782">
    <property type="protein sequence ID" value="BBL72663.1"/>
    <property type="molecule type" value="Genomic_DNA"/>
</dbReference>
<dbReference type="GO" id="GO:0051301">
    <property type="term" value="P:cell division"/>
    <property type="evidence" value="ECO:0007669"/>
    <property type="project" value="InterPro"/>
</dbReference>
<dbReference type="CDD" id="cd24049">
    <property type="entry name" value="ASKHA_NBD_PilM"/>
    <property type="match status" value="1"/>
</dbReference>
<dbReference type="PIRSF" id="PIRSF019169">
    <property type="entry name" value="PilM"/>
    <property type="match status" value="1"/>
</dbReference>
<gene>
    <name evidence="2" type="primary">pilM</name>
    <name evidence="2" type="ORF">MoryE10_32690</name>
</gene>
<evidence type="ECO:0000313" key="2">
    <source>
        <dbReference type="EMBL" id="BBL72663.1"/>
    </source>
</evidence>
<protein>
    <submittedName>
        <fullName evidence="2">Type 4 fimbrial biogenesis protein PilM</fullName>
    </submittedName>
</protein>
<feature type="domain" description="SHS2" evidence="1">
    <location>
        <begin position="11"/>
        <end position="178"/>
    </location>
</feature>
<dbReference type="InterPro" id="IPR050696">
    <property type="entry name" value="FtsA/MreB"/>
</dbReference>
<dbReference type="InterPro" id="IPR005883">
    <property type="entry name" value="PilM"/>
</dbReference>
<keyword evidence="3" id="KW-1185">Reference proteome</keyword>
<accession>A0A8D4VRD8</accession>
<dbReference type="Pfam" id="PF11104">
    <property type="entry name" value="PilM_2"/>
    <property type="match status" value="1"/>
</dbReference>
<dbReference type="SMART" id="SM00842">
    <property type="entry name" value="FtsA"/>
    <property type="match status" value="1"/>
</dbReference>
<evidence type="ECO:0000259" key="1">
    <source>
        <dbReference type="SMART" id="SM00842"/>
    </source>
</evidence>
<dbReference type="Proteomes" id="UP000824988">
    <property type="component" value="Chromosome"/>
</dbReference>
<dbReference type="InterPro" id="IPR003494">
    <property type="entry name" value="SHS2_FtsA"/>
</dbReference>
<reference evidence="2" key="1">
    <citation type="submission" date="2019-06" db="EMBL/GenBank/DDBJ databases">
        <title>Complete genome sequence of Methylogaea oryzae strain JCM16910.</title>
        <authorList>
            <person name="Asakawa S."/>
        </authorList>
    </citation>
    <scope>NUCLEOTIDE SEQUENCE</scope>
    <source>
        <strain evidence="2">E10</strain>
    </source>
</reference>
<dbReference type="PANTHER" id="PTHR32432">
    <property type="entry name" value="CELL DIVISION PROTEIN FTSA-RELATED"/>
    <property type="match status" value="1"/>
</dbReference>
<dbReference type="AlphaFoldDB" id="A0A8D4VRD8"/>
<dbReference type="NCBIfam" id="TIGR01175">
    <property type="entry name" value="pilM"/>
    <property type="match status" value="1"/>
</dbReference>
<sequence length="353" mass="37426">MFMLSRKKPPLLGIDISSAAVKLVELSKAGGRYRVEGYAVVPLPPDAVVDRAIANVEVVGAAVESAIKQSGTKLKHAAVAVAGSSVITKVIAMPASLHDDELEQQIQLEADQYIPYSLEEVSLDFQVLGPSEKNPQLVDVLLAASRKENVEDRVAAIELAGLKAAIVDVESYALEGAFPLIAGQLPEHGVDKVVALVDIGATVMTFNVVQNGATVYAREQGFGGKQLTEEIQRRYGLSYEEAGLAKKQGGLPDSYASDVLEPFKQALAQQVSRSLQFYISATAQRGVDCIVLAGGCASIAGVDRTVAEQLGVMTLIANPFIDMSLSNRVKPQNLGKEAPAMMTACGLALRSFS</sequence>
<proteinExistence type="predicted"/>
<dbReference type="KEGG" id="moz:MoryE10_32690"/>
<organism evidence="2 3">
    <name type="scientific">Methylogaea oryzae</name>
    <dbReference type="NCBI Taxonomy" id="1295382"/>
    <lineage>
        <taxon>Bacteria</taxon>
        <taxon>Pseudomonadati</taxon>
        <taxon>Pseudomonadota</taxon>
        <taxon>Gammaproteobacteria</taxon>
        <taxon>Methylococcales</taxon>
        <taxon>Methylococcaceae</taxon>
        <taxon>Methylogaea</taxon>
    </lineage>
</organism>